<dbReference type="Gene3D" id="3.40.50.150">
    <property type="entry name" value="Vaccinia Virus protein VP39"/>
    <property type="match status" value="1"/>
</dbReference>
<accession>A0ABY3NNK3</accession>
<evidence type="ECO:0000313" key="4">
    <source>
        <dbReference type="EMBL" id="TYO99113.1"/>
    </source>
</evidence>
<dbReference type="InterPro" id="IPR002052">
    <property type="entry name" value="DNA_methylase_N6_adenine_CS"/>
</dbReference>
<sequence length="341" mass="39012">MNNILYLIKDNMTLTHSIEVLEKLLIHLYLDKNISNKSLSLKIGLPIPIVSAFKKELIKFNFADNKGTFKLNSTGITYIKNQLGYETVNITQYASLLIAENMKEFEAELITLLKPIYECRPQVNVMLDQAHATLETSIRRVMLLLKNPCIFKQKVLFLGDDDLTSLALMMALKKLGHCNSPHVSVKDIDKELLDFIKSISEQNDFVINTEYIDLKNPNGYKKQFDIILTDPPYTLSGLKLFLSRAISFAKNENSEILLSFGQKRPEQHREIQRLFHEQNLLVKNIYPQFNQYHGGSIIGNVSDLYVLSVTENTYSTIPENSAYSNKIYTGEPWIRILSATP</sequence>
<dbReference type="PANTHER" id="PTHR23290:SF0">
    <property type="entry name" value="RRNA N6-ADENOSINE-METHYLTRANSFERASE METTL5"/>
    <property type="match status" value="1"/>
</dbReference>
<evidence type="ECO:0000259" key="3">
    <source>
        <dbReference type="Pfam" id="PF01861"/>
    </source>
</evidence>
<gene>
    <name evidence="4" type="ORF">LY16_03211</name>
</gene>
<reference evidence="4 5" key="1">
    <citation type="submission" date="2019-07" db="EMBL/GenBank/DDBJ databases">
        <title>Genomic Encyclopedia of Type Strains, Phase I: the one thousand microbial genomes (KMG-I) project.</title>
        <authorList>
            <person name="Kyrpides N."/>
        </authorList>
    </citation>
    <scope>NUCLEOTIDE SEQUENCE [LARGE SCALE GENOMIC DNA]</scope>
    <source>
        <strain evidence="4 5">DSM 17909</strain>
    </source>
</reference>
<dbReference type="Pfam" id="PF01861">
    <property type="entry name" value="BpsA_C"/>
    <property type="match status" value="1"/>
</dbReference>
<organism evidence="4 5">
    <name type="scientific">Xenorhabdus doucetiae</name>
    <dbReference type="NCBI Taxonomy" id="351671"/>
    <lineage>
        <taxon>Bacteria</taxon>
        <taxon>Pseudomonadati</taxon>
        <taxon>Pseudomonadota</taxon>
        <taxon>Gammaproteobacteria</taxon>
        <taxon>Enterobacterales</taxon>
        <taxon>Morganellaceae</taxon>
        <taxon>Xenorhabdus</taxon>
    </lineage>
</organism>
<evidence type="ECO:0000313" key="5">
    <source>
        <dbReference type="Proteomes" id="UP000324170"/>
    </source>
</evidence>
<dbReference type="SUPFAM" id="SSF53335">
    <property type="entry name" value="S-adenosyl-L-methionine-dependent methyltransferases"/>
    <property type="match status" value="1"/>
</dbReference>
<dbReference type="PANTHER" id="PTHR23290">
    <property type="entry name" value="RRNA N6-ADENOSINE-METHYLTRANSFERASE METTL5"/>
    <property type="match status" value="1"/>
</dbReference>
<dbReference type="InterPro" id="IPR051720">
    <property type="entry name" value="rRNA_MeTrfase/Polyamine_Synth"/>
</dbReference>
<keyword evidence="5" id="KW-1185">Reference proteome</keyword>
<feature type="domain" description="N(4)-bis(aminopropyl)spermidine synthase C-terminal" evidence="3">
    <location>
        <begin position="115"/>
        <end position="313"/>
    </location>
</feature>
<dbReference type="InterPro" id="IPR002723">
    <property type="entry name" value="BpsA_C"/>
</dbReference>
<dbReference type="InterPro" id="IPR029063">
    <property type="entry name" value="SAM-dependent_MTases_sf"/>
</dbReference>
<dbReference type="Proteomes" id="UP000324170">
    <property type="component" value="Unassembled WGS sequence"/>
</dbReference>
<name>A0ABY3NNK3_9GAMM</name>
<dbReference type="PROSITE" id="PS00092">
    <property type="entry name" value="N6_MTASE"/>
    <property type="match status" value="1"/>
</dbReference>
<comment type="caution">
    <text evidence="4">The sequence shown here is derived from an EMBL/GenBank/DDBJ whole genome shotgun (WGS) entry which is preliminary data.</text>
</comment>
<keyword evidence="2" id="KW-0808">Transferase</keyword>
<evidence type="ECO:0000256" key="1">
    <source>
        <dbReference type="ARBA" id="ARBA00022603"/>
    </source>
</evidence>
<evidence type="ECO:0000256" key="2">
    <source>
        <dbReference type="ARBA" id="ARBA00022679"/>
    </source>
</evidence>
<dbReference type="EMBL" id="VNHN01000075">
    <property type="protein sequence ID" value="TYO99113.1"/>
    <property type="molecule type" value="Genomic_DNA"/>
</dbReference>
<protein>
    <recommendedName>
        <fullName evidence="3">N(4)-bis(aminopropyl)spermidine synthase C-terminal domain-containing protein</fullName>
    </recommendedName>
</protein>
<dbReference type="RefSeq" id="WP_052705657.1">
    <property type="nucleotide sequence ID" value="NZ_CAWMED010000001.1"/>
</dbReference>
<proteinExistence type="predicted"/>
<keyword evidence="1" id="KW-0489">Methyltransferase</keyword>